<sequence length="303" mass="34040">MGRKLIDFRVVGLALLIAVLLWFHVVTEKEYVQELEVPLKIENEPEDLVLLTMPPRTVHLKVRGNGKELLKYNLDREHRFCRLDISNGIRGEVLYTLGEENVGLAYGLHLVDISNGQLKFRFDRRATKSVGVRVNTTGAPKEGYTVVRKRAVPEEVSLSGPESLIRNTDFVENEPVKIDDRNKPFQSRTKLMAPEGRGWVFSPESVLVEISIEKLLASTYDSVPVIVVNKPGGRRISVTPDFIKLILSGAESSMREMDVARITVEIELEGLSKGEYSLPARIKLPEGVNLISAVPKRFKVVIE</sequence>
<dbReference type="AlphaFoldDB" id="A0A0S7WKI6"/>
<dbReference type="PANTHER" id="PTHR37804">
    <property type="entry name" value="CDAA REGULATORY PROTEIN CDAR"/>
    <property type="match status" value="1"/>
</dbReference>
<name>A0A0S7WKI6_UNCT6</name>
<dbReference type="PANTHER" id="PTHR37804:SF1">
    <property type="entry name" value="CDAA REGULATORY PROTEIN CDAR"/>
    <property type="match status" value="1"/>
</dbReference>
<evidence type="ECO:0000313" key="2">
    <source>
        <dbReference type="Proteomes" id="UP000051124"/>
    </source>
</evidence>
<evidence type="ECO:0008006" key="3">
    <source>
        <dbReference type="Google" id="ProtNLM"/>
    </source>
</evidence>
<reference evidence="1 2" key="1">
    <citation type="journal article" date="2015" name="Microbiome">
        <title>Genomic resolution of linkages in carbon, nitrogen, and sulfur cycling among widespread estuary sediment bacteria.</title>
        <authorList>
            <person name="Baker B.J."/>
            <person name="Lazar C.S."/>
            <person name="Teske A.P."/>
            <person name="Dick G.J."/>
        </authorList>
    </citation>
    <scope>NUCLEOTIDE SEQUENCE [LARGE SCALE GENOMIC DNA]</scope>
    <source>
        <strain evidence="1">DG_26</strain>
    </source>
</reference>
<evidence type="ECO:0000313" key="1">
    <source>
        <dbReference type="EMBL" id="KPJ50672.1"/>
    </source>
</evidence>
<comment type="caution">
    <text evidence="1">The sequence shown here is derived from an EMBL/GenBank/DDBJ whole genome shotgun (WGS) entry which is preliminary data.</text>
</comment>
<dbReference type="Proteomes" id="UP000051124">
    <property type="component" value="Unassembled WGS sequence"/>
</dbReference>
<dbReference type="Gene3D" id="2.170.120.30">
    <property type="match status" value="2"/>
</dbReference>
<protein>
    <recommendedName>
        <fullName evidence="3">YbbR-like domain-containing protein</fullName>
    </recommendedName>
</protein>
<organism evidence="1 2">
    <name type="scientific">candidate division TA06 bacterium DG_26</name>
    <dbReference type="NCBI Taxonomy" id="1703771"/>
    <lineage>
        <taxon>Bacteria</taxon>
        <taxon>Bacteria division TA06</taxon>
    </lineage>
</organism>
<gene>
    <name evidence="1" type="ORF">AMJ40_02245</name>
</gene>
<dbReference type="EMBL" id="LIZT01000015">
    <property type="protein sequence ID" value="KPJ50672.1"/>
    <property type="molecule type" value="Genomic_DNA"/>
</dbReference>
<proteinExistence type="predicted"/>
<dbReference type="InterPro" id="IPR053154">
    <property type="entry name" value="c-di-AMP_regulator"/>
</dbReference>
<dbReference type="Gene3D" id="2.170.120.40">
    <property type="entry name" value="YbbR-like domain"/>
    <property type="match status" value="1"/>
</dbReference>
<dbReference type="Pfam" id="PF07949">
    <property type="entry name" value="YbbR"/>
    <property type="match status" value="1"/>
</dbReference>
<accession>A0A0S7WKI6</accession>
<dbReference type="InterPro" id="IPR012505">
    <property type="entry name" value="YbbR"/>
</dbReference>